<evidence type="ECO:0000313" key="2">
    <source>
        <dbReference type="Proteomes" id="UP001054252"/>
    </source>
</evidence>
<protein>
    <submittedName>
        <fullName evidence="1">Uncharacterized protein</fullName>
    </submittedName>
</protein>
<comment type="caution">
    <text evidence="1">The sequence shown here is derived from an EMBL/GenBank/DDBJ whole genome shotgun (WGS) entry which is preliminary data.</text>
</comment>
<dbReference type="Proteomes" id="UP001054252">
    <property type="component" value="Unassembled WGS sequence"/>
</dbReference>
<name>A0AAV5M842_9ROSI</name>
<dbReference type="EMBL" id="BPVZ01000184">
    <property type="protein sequence ID" value="GKV44652.1"/>
    <property type="molecule type" value="Genomic_DNA"/>
</dbReference>
<sequence length="40" mass="4585">MCWEVLFNLGILFCLDNYSGVLPIWFGQLFGESIFQSALL</sequence>
<organism evidence="1 2">
    <name type="scientific">Rubroshorea leprosula</name>
    <dbReference type="NCBI Taxonomy" id="152421"/>
    <lineage>
        <taxon>Eukaryota</taxon>
        <taxon>Viridiplantae</taxon>
        <taxon>Streptophyta</taxon>
        <taxon>Embryophyta</taxon>
        <taxon>Tracheophyta</taxon>
        <taxon>Spermatophyta</taxon>
        <taxon>Magnoliopsida</taxon>
        <taxon>eudicotyledons</taxon>
        <taxon>Gunneridae</taxon>
        <taxon>Pentapetalae</taxon>
        <taxon>rosids</taxon>
        <taxon>malvids</taxon>
        <taxon>Malvales</taxon>
        <taxon>Dipterocarpaceae</taxon>
        <taxon>Rubroshorea</taxon>
    </lineage>
</organism>
<evidence type="ECO:0000313" key="1">
    <source>
        <dbReference type="EMBL" id="GKV44652.1"/>
    </source>
</evidence>
<dbReference type="AlphaFoldDB" id="A0AAV5M842"/>
<accession>A0AAV5M842</accession>
<gene>
    <name evidence="1" type="ORF">SLEP1_g51813</name>
</gene>
<proteinExistence type="predicted"/>
<reference evidence="1 2" key="1">
    <citation type="journal article" date="2021" name="Commun. Biol.">
        <title>The genome of Shorea leprosula (Dipterocarpaceae) highlights the ecological relevance of drought in aseasonal tropical rainforests.</title>
        <authorList>
            <person name="Ng K.K.S."/>
            <person name="Kobayashi M.J."/>
            <person name="Fawcett J.A."/>
            <person name="Hatakeyama M."/>
            <person name="Paape T."/>
            <person name="Ng C.H."/>
            <person name="Ang C.C."/>
            <person name="Tnah L.H."/>
            <person name="Lee C.T."/>
            <person name="Nishiyama T."/>
            <person name="Sese J."/>
            <person name="O'Brien M.J."/>
            <person name="Copetti D."/>
            <person name="Mohd Noor M.I."/>
            <person name="Ong R.C."/>
            <person name="Putra M."/>
            <person name="Sireger I.Z."/>
            <person name="Indrioko S."/>
            <person name="Kosugi Y."/>
            <person name="Izuno A."/>
            <person name="Isagi Y."/>
            <person name="Lee S.L."/>
            <person name="Shimizu K.K."/>
        </authorList>
    </citation>
    <scope>NUCLEOTIDE SEQUENCE [LARGE SCALE GENOMIC DNA]</scope>
    <source>
        <strain evidence="1">214</strain>
    </source>
</reference>
<keyword evidence="2" id="KW-1185">Reference proteome</keyword>